<name>A0A917RZC6_9BACL</name>
<reference evidence="1" key="1">
    <citation type="journal article" date="2014" name="Int. J. Syst. Evol. Microbiol.">
        <title>Complete genome sequence of Corynebacterium casei LMG S-19264T (=DSM 44701T), isolated from a smear-ripened cheese.</title>
        <authorList>
            <consortium name="US DOE Joint Genome Institute (JGI-PGF)"/>
            <person name="Walter F."/>
            <person name="Albersmeier A."/>
            <person name="Kalinowski J."/>
            <person name="Ruckert C."/>
        </authorList>
    </citation>
    <scope>NUCLEOTIDE SEQUENCE</scope>
    <source>
        <strain evidence="1">JCM 15325</strain>
    </source>
</reference>
<gene>
    <name evidence="1" type="ORF">GCM10007968_06220</name>
</gene>
<evidence type="ECO:0000313" key="1">
    <source>
        <dbReference type="EMBL" id="GGL44923.1"/>
    </source>
</evidence>
<proteinExistence type="predicted"/>
<protein>
    <recommendedName>
        <fullName evidence="3">YlbE-like protein</fullName>
    </recommendedName>
</protein>
<dbReference type="Pfam" id="PF14003">
    <property type="entry name" value="YlbE"/>
    <property type="match status" value="1"/>
</dbReference>
<dbReference type="Proteomes" id="UP000654670">
    <property type="component" value="Unassembled WGS sequence"/>
</dbReference>
<dbReference type="AlphaFoldDB" id="A0A917RZC6"/>
<dbReference type="EMBL" id="BMOK01000002">
    <property type="protein sequence ID" value="GGL44923.1"/>
    <property type="molecule type" value="Genomic_DNA"/>
</dbReference>
<evidence type="ECO:0008006" key="3">
    <source>
        <dbReference type="Google" id="ProtNLM"/>
    </source>
</evidence>
<sequence>MRLHPEWYRRLSRSPQDLAGLKHEADFYFGRTFGQRLDRLNNQANMLLLMMSVAQAMGAERQKKAEQSDTGEN</sequence>
<organism evidence="1 2">
    <name type="scientific">Sporolactobacillus putidus</name>
    <dbReference type="NCBI Taxonomy" id="492735"/>
    <lineage>
        <taxon>Bacteria</taxon>
        <taxon>Bacillati</taxon>
        <taxon>Bacillota</taxon>
        <taxon>Bacilli</taxon>
        <taxon>Bacillales</taxon>
        <taxon>Sporolactobacillaceae</taxon>
        <taxon>Sporolactobacillus</taxon>
    </lineage>
</organism>
<comment type="caution">
    <text evidence="1">The sequence shown here is derived from an EMBL/GenBank/DDBJ whole genome shotgun (WGS) entry which is preliminary data.</text>
</comment>
<accession>A0A917RZC6</accession>
<evidence type="ECO:0000313" key="2">
    <source>
        <dbReference type="Proteomes" id="UP000654670"/>
    </source>
</evidence>
<keyword evidence="2" id="KW-1185">Reference proteome</keyword>
<dbReference type="InterPro" id="IPR025613">
    <property type="entry name" value="YlbE"/>
</dbReference>
<reference evidence="1" key="2">
    <citation type="submission" date="2020-09" db="EMBL/GenBank/DDBJ databases">
        <authorList>
            <person name="Sun Q."/>
            <person name="Ohkuma M."/>
        </authorList>
    </citation>
    <scope>NUCLEOTIDE SEQUENCE</scope>
    <source>
        <strain evidence="1">JCM 15325</strain>
    </source>
</reference>